<dbReference type="EMBL" id="FMAI01000061">
    <property type="protein sequence ID" value="SCB55934.1"/>
    <property type="molecule type" value="Genomic_DNA"/>
</dbReference>
<accession>A0A1C3XV85</accession>
<proteinExistence type="predicted"/>
<protein>
    <recommendedName>
        <fullName evidence="3">Self-protective colicin-like immunity</fullName>
    </recommendedName>
</protein>
<dbReference type="RefSeq" id="WP_091967828.1">
    <property type="nucleotide sequence ID" value="NZ_FMAI01000061.1"/>
</dbReference>
<gene>
    <name evidence="1" type="ORF">GA0061098_106114</name>
</gene>
<dbReference type="Proteomes" id="UP000199184">
    <property type="component" value="Unassembled WGS sequence"/>
</dbReference>
<evidence type="ECO:0000313" key="2">
    <source>
        <dbReference type="Proteomes" id="UP000199184"/>
    </source>
</evidence>
<evidence type="ECO:0000313" key="1">
    <source>
        <dbReference type="EMBL" id="SCB55934.1"/>
    </source>
</evidence>
<dbReference type="AlphaFoldDB" id="A0A1C3XV85"/>
<reference evidence="2" key="1">
    <citation type="submission" date="2016-08" db="EMBL/GenBank/DDBJ databases">
        <authorList>
            <person name="Varghese N."/>
            <person name="Submissions Spin"/>
        </authorList>
    </citation>
    <scope>NUCLEOTIDE SEQUENCE [LARGE SCALE GENOMIC DNA]</scope>
    <source>
        <strain evidence="2">ERR11</strain>
    </source>
</reference>
<evidence type="ECO:0008006" key="3">
    <source>
        <dbReference type="Google" id="ProtNLM"/>
    </source>
</evidence>
<organism evidence="1 2">
    <name type="scientific">Bradyrhizobium shewense</name>
    <dbReference type="NCBI Taxonomy" id="1761772"/>
    <lineage>
        <taxon>Bacteria</taxon>
        <taxon>Pseudomonadati</taxon>
        <taxon>Pseudomonadota</taxon>
        <taxon>Alphaproteobacteria</taxon>
        <taxon>Hyphomicrobiales</taxon>
        <taxon>Nitrobacteraceae</taxon>
        <taxon>Bradyrhizobium</taxon>
    </lineage>
</organism>
<sequence>MNSLHTWLSQQHHGLHTFREFQQRLHDACKDEPDQQGLCRLLNAVVDNYVDTFDEEPLPVAVADHAYQRLLDLVADIDFDASAEQRLATINRVAASDLLH</sequence>
<name>A0A1C3XV85_9BRAD</name>
<keyword evidence="2" id="KW-1185">Reference proteome</keyword>